<protein>
    <submittedName>
        <fullName evidence="1">Uncharacterized protein</fullName>
    </submittedName>
</protein>
<dbReference type="AlphaFoldDB" id="A0A699HIK6"/>
<comment type="caution">
    <text evidence="1">The sequence shown here is derived from an EMBL/GenBank/DDBJ whole genome shotgun (WGS) entry which is preliminary data.</text>
</comment>
<evidence type="ECO:0000313" key="1">
    <source>
        <dbReference type="EMBL" id="GEY36415.1"/>
    </source>
</evidence>
<dbReference type="EMBL" id="BKCJ010172427">
    <property type="protein sequence ID" value="GEY36415.1"/>
    <property type="molecule type" value="Genomic_DNA"/>
</dbReference>
<proteinExistence type="predicted"/>
<gene>
    <name evidence="1" type="ORF">Tci_408389</name>
</gene>
<accession>A0A699HIK6</accession>
<name>A0A699HIK6_TANCI</name>
<sequence>MLNKDNYVPWSTCLLRYAMSKANGKLLVNSIKNGPYIRRIIHEPDDPKSVPPIGESTLEQTDDELTDQEAMQIDADDQAIQTILMGLSKDIYVAVDSCRTSNEIWLKVKQMMKGSTIGA</sequence>
<reference evidence="1" key="1">
    <citation type="journal article" date="2019" name="Sci. Rep.">
        <title>Draft genome of Tanacetum cinerariifolium, the natural source of mosquito coil.</title>
        <authorList>
            <person name="Yamashiro T."/>
            <person name="Shiraishi A."/>
            <person name="Satake H."/>
            <person name="Nakayama K."/>
        </authorList>
    </citation>
    <scope>NUCLEOTIDE SEQUENCE</scope>
</reference>
<organism evidence="1">
    <name type="scientific">Tanacetum cinerariifolium</name>
    <name type="common">Dalmatian daisy</name>
    <name type="synonym">Chrysanthemum cinerariifolium</name>
    <dbReference type="NCBI Taxonomy" id="118510"/>
    <lineage>
        <taxon>Eukaryota</taxon>
        <taxon>Viridiplantae</taxon>
        <taxon>Streptophyta</taxon>
        <taxon>Embryophyta</taxon>
        <taxon>Tracheophyta</taxon>
        <taxon>Spermatophyta</taxon>
        <taxon>Magnoliopsida</taxon>
        <taxon>eudicotyledons</taxon>
        <taxon>Gunneridae</taxon>
        <taxon>Pentapetalae</taxon>
        <taxon>asterids</taxon>
        <taxon>campanulids</taxon>
        <taxon>Asterales</taxon>
        <taxon>Asteraceae</taxon>
        <taxon>Asteroideae</taxon>
        <taxon>Anthemideae</taxon>
        <taxon>Anthemidinae</taxon>
        <taxon>Tanacetum</taxon>
    </lineage>
</organism>